<evidence type="ECO:0000313" key="4">
    <source>
        <dbReference type="Proteomes" id="UP000266067"/>
    </source>
</evidence>
<dbReference type="InterPro" id="IPR046617">
    <property type="entry name" value="DUF6730"/>
</dbReference>
<dbReference type="Pfam" id="PF20503">
    <property type="entry name" value="DUF6730"/>
    <property type="match status" value="1"/>
</dbReference>
<name>A0A3A1N866_9FLAO</name>
<feature type="coiled-coil region" evidence="1">
    <location>
        <begin position="1"/>
        <end position="28"/>
    </location>
</feature>
<organism evidence="3 4">
    <name type="scientific">Flagellimonas lutimaris</name>
    <dbReference type="NCBI Taxonomy" id="475082"/>
    <lineage>
        <taxon>Bacteria</taxon>
        <taxon>Pseudomonadati</taxon>
        <taxon>Bacteroidota</taxon>
        <taxon>Flavobacteriia</taxon>
        <taxon>Flavobacteriales</taxon>
        <taxon>Flavobacteriaceae</taxon>
        <taxon>Flagellimonas</taxon>
    </lineage>
</organism>
<proteinExistence type="predicted"/>
<accession>A0A3A1N866</accession>
<sequence>MAKLDEIAELLTEEINGFEKSIGRLEKVHEDFKNHPLRPDTSELNALLKEYGNNQNNNIEKQQRLMERILHKVERSVLLPSWAIKLTWGLLVTVLLVLGFSIYQVSRTSKKEEAAFIKGRDSAMGHYGTFFEKSPEAKELYQKWLEEKGKK</sequence>
<keyword evidence="4" id="KW-1185">Reference proteome</keyword>
<reference evidence="3 4" key="1">
    <citation type="submission" date="2018-08" db="EMBL/GenBank/DDBJ databases">
        <title>Proposal of Muricauda 72 sp.nov. and Muricauda NH166 sp.nov., isolated from seawater.</title>
        <authorList>
            <person name="Cheng H."/>
            <person name="Wu Y.-H."/>
            <person name="Guo L.-L."/>
            <person name="Xu X.-W."/>
        </authorList>
    </citation>
    <scope>NUCLEOTIDE SEQUENCE [LARGE SCALE GENOMIC DNA]</scope>
    <source>
        <strain evidence="3 4">KCTC 22173</strain>
    </source>
</reference>
<feature type="transmembrane region" description="Helical" evidence="2">
    <location>
        <begin position="82"/>
        <end position="103"/>
    </location>
</feature>
<comment type="caution">
    <text evidence="3">The sequence shown here is derived from an EMBL/GenBank/DDBJ whole genome shotgun (WGS) entry which is preliminary data.</text>
</comment>
<keyword evidence="2" id="KW-1133">Transmembrane helix</keyword>
<dbReference type="Proteomes" id="UP000266067">
    <property type="component" value="Unassembled WGS sequence"/>
</dbReference>
<keyword evidence="2" id="KW-0812">Transmembrane</keyword>
<dbReference type="OrthoDB" id="1449890at2"/>
<dbReference type="EMBL" id="QXFH01000070">
    <property type="protein sequence ID" value="RIV34877.1"/>
    <property type="molecule type" value="Genomic_DNA"/>
</dbReference>
<evidence type="ECO:0000256" key="1">
    <source>
        <dbReference type="SAM" id="Coils"/>
    </source>
</evidence>
<keyword evidence="2" id="KW-0472">Membrane</keyword>
<evidence type="ECO:0000256" key="2">
    <source>
        <dbReference type="SAM" id="Phobius"/>
    </source>
</evidence>
<keyword evidence="1" id="KW-0175">Coiled coil</keyword>
<gene>
    <name evidence="3" type="ORF">D2V08_05755</name>
</gene>
<dbReference type="RefSeq" id="WP_119607109.1">
    <property type="nucleotide sequence ID" value="NZ_QXFH01000070.1"/>
</dbReference>
<dbReference type="AlphaFoldDB" id="A0A3A1N866"/>
<protein>
    <submittedName>
        <fullName evidence="3">Uncharacterized protein</fullName>
    </submittedName>
</protein>
<evidence type="ECO:0000313" key="3">
    <source>
        <dbReference type="EMBL" id="RIV34877.1"/>
    </source>
</evidence>